<dbReference type="Proteomes" id="UP001595615">
    <property type="component" value="Unassembled WGS sequence"/>
</dbReference>
<evidence type="ECO:0000313" key="2">
    <source>
        <dbReference type="EMBL" id="MFC3711788.1"/>
    </source>
</evidence>
<organism evidence="2 3">
    <name type="scientific">Sphingoaurantiacus capsulatus</name>
    <dbReference type="NCBI Taxonomy" id="1771310"/>
    <lineage>
        <taxon>Bacteria</taxon>
        <taxon>Pseudomonadati</taxon>
        <taxon>Pseudomonadota</taxon>
        <taxon>Alphaproteobacteria</taxon>
        <taxon>Sphingomonadales</taxon>
        <taxon>Sphingosinicellaceae</taxon>
        <taxon>Sphingoaurantiacus</taxon>
    </lineage>
</organism>
<feature type="compositionally biased region" description="Polar residues" evidence="1">
    <location>
        <begin position="42"/>
        <end position="54"/>
    </location>
</feature>
<gene>
    <name evidence="2" type="ORF">ACFOMD_04350</name>
</gene>
<proteinExistence type="predicted"/>
<dbReference type="EMBL" id="JBHRXV010000003">
    <property type="protein sequence ID" value="MFC3711788.1"/>
    <property type="molecule type" value="Genomic_DNA"/>
</dbReference>
<feature type="region of interest" description="Disordered" evidence="1">
    <location>
        <begin position="1"/>
        <end position="54"/>
    </location>
</feature>
<sequence length="54" mass="5687">MADRDPDNPMQPPRKTRDVMKGAGRAPAPDIPDAPEDPATDKATSAVENDQASA</sequence>
<keyword evidence="3" id="KW-1185">Reference proteome</keyword>
<name>A0ABV7X9M2_9SPHN</name>
<accession>A0ABV7X9M2</accession>
<comment type="caution">
    <text evidence="2">The sequence shown here is derived from an EMBL/GenBank/DDBJ whole genome shotgun (WGS) entry which is preliminary data.</text>
</comment>
<evidence type="ECO:0000256" key="1">
    <source>
        <dbReference type="SAM" id="MobiDB-lite"/>
    </source>
</evidence>
<dbReference type="RefSeq" id="WP_380857388.1">
    <property type="nucleotide sequence ID" value="NZ_JBHRXV010000003.1"/>
</dbReference>
<reference evidence="3" key="1">
    <citation type="journal article" date="2019" name="Int. J. Syst. Evol. Microbiol.">
        <title>The Global Catalogue of Microorganisms (GCM) 10K type strain sequencing project: providing services to taxonomists for standard genome sequencing and annotation.</title>
        <authorList>
            <consortium name="The Broad Institute Genomics Platform"/>
            <consortium name="The Broad Institute Genome Sequencing Center for Infectious Disease"/>
            <person name="Wu L."/>
            <person name="Ma J."/>
        </authorList>
    </citation>
    <scope>NUCLEOTIDE SEQUENCE [LARGE SCALE GENOMIC DNA]</scope>
    <source>
        <strain evidence="3">KCTC 42644</strain>
    </source>
</reference>
<evidence type="ECO:0000313" key="3">
    <source>
        <dbReference type="Proteomes" id="UP001595615"/>
    </source>
</evidence>
<protein>
    <submittedName>
        <fullName evidence="2">Uncharacterized protein</fullName>
    </submittedName>
</protein>